<reference evidence="1 2" key="1">
    <citation type="submission" date="2016-03" db="EMBL/GenBank/DDBJ databases">
        <title>Whole genome sequencing of Grifola frondosa 9006-11.</title>
        <authorList>
            <person name="Min B."/>
            <person name="Park H."/>
            <person name="Kim J.-G."/>
            <person name="Cho H."/>
            <person name="Oh Y.-L."/>
            <person name="Kong W.-S."/>
            <person name="Choi I.-G."/>
        </authorList>
    </citation>
    <scope>NUCLEOTIDE SEQUENCE [LARGE SCALE GENOMIC DNA]</scope>
    <source>
        <strain evidence="1 2">9006-11</strain>
    </source>
</reference>
<keyword evidence="2" id="KW-1185">Reference proteome</keyword>
<dbReference type="EMBL" id="LUGG01000003">
    <property type="protein sequence ID" value="OBZ77175.1"/>
    <property type="molecule type" value="Genomic_DNA"/>
</dbReference>
<evidence type="ECO:0000313" key="2">
    <source>
        <dbReference type="Proteomes" id="UP000092993"/>
    </source>
</evidence>
<name>A0A1C7MJR6_GRIFR</name>
<protein>
    <submittedName>
        <fullName evidence="1">Uncharacterized protein</fullName>
    </submittedName>
</protein>
<gene>
    <name evidence="1" type="ORF">A0H81_03739</name>
</gene>
<dbReference type="Proteomes" id="UP000092993">
    <property type="component" value="Unassembled WGS sequence"/>
</dbReference>
<comment type="caution">
    <text evidence="1">The sequence shown here is derived from an EMBL/GenBank/DDBJ whole genome shotgun (WGS) entry which is preliminary data.</text>
</comment>
<sequence length="84" mass="8940">MSTPTTLLAPHDCAYSANQPSINPNGAVRTDLTGHIAFVTPDIENARSIEERAGQQLQSVILSEWPLGVISAKLKLVSAETISP</sequence>
<accession>A0A1C7MJR6</accession>
<evidence type="ECO:0000313" key="1">
    <source>
        <dbReference type="EMBL" id="OBZ77175.1"/>
    </source>
</evidence>
<dbReference type="AlphaFoldDB" id="A0A1C7MJR6"/>
<proteinExistence type="predicted"/>
<organism evidence="1 2">
    <name type="scientific">Grifola frondosa</name>
    <name type="common">Maitake</name>
    <name type="synonym">Polyporus frondosus</name>
    <dbReference type="NCBI Taxonomy" id="5627"/>
    <lineage>
        <taxon>Eukaryota</taxon>
        <taxon>Fungi</taxon>
        <taxon>Dikarya</taxon>
        <taxon>Basidiomycota</taxon>
        <taxon>Agaricomycotina</taxon>
        <taxon>Agaricomycetes</taxon>
        <taxon>Polyporales</taxon>
        <taxon>Grifolaceae</taxon>
        <taxon>Grifola</taxon>
    </lineage>
</organism>